<accession>A0A918LWN1</accession>
<feature type="domain" description="A-factor biosynthesis hotdog" evidence="1">
    <location>
        <begin position="219"/>
        <end position="277"/>
    </location>
</feature>
<evidence type="ECO:0000313" key="2">
    <source>
        <dbReference type="EMBL" id="GGT63026.1"/>
    </source>
</evidence>
<proteinExistence type="predicted"/>
<comment type="caution">
    <text evidence="2">The sequence shown here is derived from an EMBL/GenBank/DDBJ whole genome shotgun (WGS) entry which is preliminary data.</text>
</comment>
<dbReference type="InterPro" id="IPR047757">
    <property type="entry name" value="AfsA-like"/>
</dbReference>
<dbReference type="AlphaFoldDB" id="A0A918LWN1"/>
<dbReference type="Proteomes" id="UP000619486">
    <property type="component" value="Unassembled WGS sequence"/>
</dbReference>
<keyword evidence="3" id="KW-1185">Reference proteome</keyword>
<sequence>MDGASPLLTRVVAHSYGGIDMHITTVAQNKTVTHARTATQAGTGAAARTPRPVPHAPTASFAHRDLDRDVLITGWTRRDEMAFSVDINWARDHCFFAPAPGSVHHHMLIAQTIRQVTLSLAHAAFEIPTSDKFLMNELTYAVDPHHPTTLTDPVRVEAEYSWEGRRCMRVKLALRQRGATFATSDNLFSWVPPRVYGRMRGDYLTALPGDSAEPVAAPLVGRIADNEVLLAPGGRPHRWQLRWGTGHMALIDHAVDHVPGLVLLEAAHQAAYAFAGAPHFNPTGQAMYASRYVEFDAPCWIEAHALPARAGIPAAVEVIGLQRDSMAFRCVVEGFTIRD</sequence>
<name>A0A918LWN1_9ACTN</name>
<reference evidence="2" key="2">
    <citation type="submission" date="2020-09" db="EMBL/GenBank/DDBJ databases">
        <authorList>
            <person name="Sun Q."/>
            <person name="Ohkuma M."/>
        </authorList>
    </citation>
    <scope>NUCLEOTIDE SEQUENCE</scope>
    <source>
        <strain evidence="2">JCM 3172</strain>
    </source>
</reference>
<reference evidence="2" key="1">
    <citation type="journal article" date="2014" name="Int. J. Syst. Evol. Microbiol.">
        <title>Complete genome sequence of Corynebacterium casei LMG S-19264T (=DSM 44701T), isolated from a smear-ripened cheese.</title>
        <authorList>
            <consortium name="US DOE Joint Genome Institute (JGI-PGF)"/>
            <person name="Walter F."/>
            <person name="Albersmeier A."/>
            <person name="Kalinowski J."/>
            <person name="Ruckert C."/>
        </authorList>
    </citation>
    <scope>NUCLEOTIDE SEQUENCE</scope>
    <source>
        <strain evidence="2">JCM 3172</strain>
    </source>
</reference>
<dbReference type="InterPro" id="IPR005509">
    <property type="entry name" value="AfsA_hotdog_dom"/>
</dbReference>
<dbReference type="GO" id="GO:0016740">
    <property type="term" value="F:transferase activity"/>
    <property type="evidence" value="ECO:0007669"/>
    <property type="project" value="InterPro"/>
</dbReference>
<dbReference type="NCBIfam" id="NF041195">
    <property type="entry name" value="ScbA_BarX_GamBu"/>
    <property type="match status" value="1"/>
</dbReference>
<dbReference type="EMBL" id="BMQQ01000043">
    <property type="protein sequence ID" value="GGT63026.1"/>
    <property type="molecule type" value="Genomic_DNA"/>
</dbReference>
<gene>
    <name evidence="2" type="ORF">GCM10014713_65400</name>
</gene>
<dbReference type="Pfam" id="PF03756">
    <property type="entry name" value="AfsA"/>
    <property type="match status" value="2"/>
</dbReference>
<organism evidence="2 3">
    <name type="scientific">Streptomyces purpureus</name>
    <dbReference type="NCBI Taxonomy" id="1951"/>
    <lineage>
        <taxon>Bacteria</taxon>
        <taxon>Bacillati</taxon>
        <taxon>Actinomycetota</taxon>
        <taxon>Actinomycetes</taxon>
        <taxon>Kitasatosporales</taxon>
        <taxon>Streptomycetaceae</taxon>
        <taxon>Streptomyces</taxon>
    </lineage>
</organism>
<evidence type="ECO:0000313" key="3">
    <source>
        <dbReference type="Proteomes" id="UP000619486"/>
    </source>
</evidence>
<protein>
    <submittedName>
        <fullName evidence="2">Adhesin</fullName>
    </submittedName>
</protein>
<evidence type="ECO:0000259" key="1">
    <source>
        <dbReference type="Pfam" id="PF03756"/>
    </source>
</evidence>
<feature type="domain" description="A-factor biosynthesis hotdog" evidence="1">
    <location>
        <begin position="63"/>
        <end position="184"/>
    </location>
</feature>